<reference evidence="4" key="1">
    <citation type="submission" date="2022-09" db="EMBL/GenBank/DDBJ databases">
        <title>Enrichment on poylsaccharides allowed isolation of novel metabolic and taxonomic groups of Haloarchaea.</title>
        <authorList>
            <person name="Sorokin D.Y."/>
            <person name="Elcheninov A.G."/>
            <person name="Khizhniak T.V."/>
            <person name="Kolganova T.V."/>
            <person name="Kublanov I.V."/>
        </authorList>
    </citation>
    <scope>NUCLEOTIDE SEQUENCE</scope>
    <source>
        <strain evidence="4">AArc-xg1-1</strain>
    </source>
</reference>
<sequence length="406" mass="44156">MNNAAPALLALLLVFALPMAAVASAETTDTSAETNLKTVAASDPITADNTTNRLSLDGEIRSEHTPVSPDFGTTLATRDVAMQTEYRTYRFEAEFENGTAEERGALVEAEHDWIRERIADLSERERTAVSAHANGTLSDDEFLHTLVLVSAEAAELETHLDTLDSHASIEEKPEEAALDMHQSPVRDRLAAFMSGERSSTRSADTVLIQTTDTGMAISMTGRIEYVSEVSQYSNRDTTAPNQFESFSSAHDHVTALYPWTFGEASTGFEALDLAESQLYGFTVPHEHGELTTYLDGGTGDIFYETQVLRQDQLPIEQYGETWTDGAVELAINRTPANGPIEVKTTEEETGEPVRATVLVDGTVVGETGQSGTLWVSPPQNDYEIAVQTAETTIHANVSAHPVGNER</sequence>
<name>A0AAP2YXR0_9EURY</name>
<dbReference type="Pfam" id="PF23374">
    <property type="entry name" value="Fn3_arc"/>
    <property type="match status" value="1"/>
</dbReference>
<dbReference type="AlphaFoldDB" id="A0AAP2YXR0"/>
<feature type="domain" description="DUF7094" evidence="2">
    <location>
        <begin position="206"/>
        <end position="314"/>
    </location>
</feature>
<organism evidence="4 5">
    <name type="scientific">Natronoglomus mannanivorans</name>
    <dbReference type="NCBI Taxonomy" id="2979990"/>
    <lineage>
        <taxon>Archaea</taxon>
        <taxon>Methanobacteriati</taxon>
        <taxon>Methanobacteriota</taxon>
        <taxon>Stenosarchaea group</taxon>
        <taxon>Halobacteria</taxon>
        <taxon>Halobacteriales</taxon>
        <taxon>Natrialbaceae</taxon>
        <taxon>Natronoglomus</taxon>
    </lineage>
</organism>
<comment type="caution">
    <text evidence="4">The sequence shown here is derived from an EMBL/GenBank/DDBJ whole genome shotgun (WGS) entry which is preliminary data.</text>
</comment>
<dbReference type="InterPro" id="IPR055522">
    <property type="entry name" value="DUF7096"/>
</dbReference>
<evidence type="ECO:0000259" key="1">
    <source>
        <dbReference type="Pfam" id="PF23374"/>
    </source>
</evidence>
<dbReference type="EMBL" id="JAOPKA010000003">
    <property type="protein sequence ID" value="MCU4740943.1"/>
    <property type="molecule type" value="Genomic_DNA"/>
</dbReference>
<dbReference type="InterPro" id="IPR055520">
    <property type="entry name" value="DUF7094"/>
</dbReference>
<proteinExistence type="predicted"/>
<feature type="domain" description="Fibronectin-III type-like" evidence="1">
    <location>
        <begin position="320"/>
        <end position="393"/>
    </location>
</feature>
<evidence type="ECO:0000313" key="4">
    <source>
        <dbReference type="EMBL" id="MCU4740943.1"/>
    </source>
</evidence>
<protein>
    <submittedName>
        <fullName evidence="4">Uncharacterized protein</fullName>
    </submittedName>
</protein>
<dbReference type="RefSeq" id="WP_338002785.1">
    <property type="nucleotide sequence ID" value="NZ_JAOPKA010000003.1"/>
</dbReference>
<accession>A0AAP2YXR0</accession>
<dbReference type="Pfam" id="PF23379">
    <property type="entry name" value="DUF7096"/>
    <property type="match status" value="1"/>
</dbReference>
<dbReference type="Proteomes" id="UP001321018">
    <property type="component" value="Unassembled WGS sequence"/>
</dbReference>
<evidence type="ECO:0000259" key="2">
    <source>
        <dbReference type="Pfam" id="PF23375"/>
    </source>
</evidence>
<feature type="domain" description="DUF7096" evidence="3">
    <location>
        <begin position="1"/>
        <end position="197"/>
    </location>
</feature>
<gene>
    <name evidence="4" type="ORF">OB960_05955</name>
</gene>
<evidence type="ECO:0000259" key="3">
    <source>
        <dbReference type="Pfam" id="PF23379"/>
    </source>
</evidence>
<dbReference type="InterPro" id="IPR056397">
    <property type="entry name" value="Fn3_arc"/>
</dbReference>
<dbReference type="Pfam" id="PF23375">
    <property type="entry name" value="DUF7094"/>
    <property type="match status" value="1"/>
</dbReference>
<evidence type="ECO:0000313" key="5">
    <source>
        <dbReference type="Proteomes" id="UP001321018"/>
    </source>
</evidence>